<proteinExistence type="inferred from homology"/>
<dbReference type="Gene3D" id="3.90.1150.10">
    <property type="entry name" value="Aspartate Aminotransferase, domain 1"/>
    <property type="match status" value="1"/>
</dbReference>
<dbReference type="RefSeq" id="WP_184729731.1">
    <property type="nucleotide sequence ID" value="NZ_JACHIW010000002.1"/>
</dbReference>
<evidence type="ECO:0000313" key="9">
    <source>
        <dbReference type="EMBL" id="MBB5158113.1"/>
    </source>
</evidence>
<dbReference type="Pfam" id="PF00202">
    <property type="entry name" value="Aminotran_3"/>
    <property type="match status" value="1"/>
</dbReference>
<dbReference type="PANTHER" id="PTHR45688:SF3">
    <property type="entry name" value="ALANINE--GLYOXYLATE AMINOTRANSFERASE 2, MITOCHONDRIAL"/>
    <property type="match status" value="1"/>
</dbReference>
<dbReference type="Gene3D" id="3.40.640.10">
    <property type="entry name" value="Type I PLP-dependent aspartate aminotransferase-like (Major domain)"/>
    <property type="match status" value="1"/>
</dbReference>
<protein>
    <recommendedName>
        <fullName evidence="4">alanine--glyoxylate transaminase</fullName>
        <ecNumber evidence="4">2.6.1.44</ecNumber>
    </recommendedName>
</protein>
<dbReference type="InterPro" id="IPR005814">
    <property type="entry name" value="Aminotrans_3"/>
</dbReference>
<comment type="subunit">
    <text evidence="3">Homotetramer.</text>
</comment>
<dbReference type="GO" id="GO:0030170">
    <property type="term" value="F:pyridoxal phosphate binding"/>
    <property type="evidence" value="ECO:0007669"/>
    <property type="project" value="InterPro"/>
</dbReference>
<comment type="cofactor">
    <cofactor evidence="1">
        <name>pyridoxal 5'-phosphate</name>
        <dbReference type="ChEBI" id="CHEBI:597326"/>
    </cofactor>
</comment>
<name>A0A840QJM2_9PSEU</name>
<evidence type="ECO:0000256" key="7">
    <source>
        <dbReference type="ARBA" id="ARBA00022898"/>
    </source>
</evidence>
<evidence type="ECO:0000256" key="5">
    <source>
        <dbReference type="ARBA" id="ARBA00022576"/>
    </source>
</evidence>
<evidence type="ECO:0000256" key="4">
    <source>
        <dbReference type="ARBA" id="ARBA00013049"/>
    </source>
</evidence>
<organism evidence="9 10">
    <name type="scientific">Saccharopolyspora phatthalungensis</name>
    <dbReference type="NCBI Taxonomy" id="664693"/>
    <lineage>
        <taxon>Bacteria</taxon>
        <taxon>Bacillati</taxon>
        <taxon>Actinomycetota</taxon>
        <taxon>Actinomycetes</taxon>
        <taxon>Pseudonocardiales</taxon>
        <taxon>Pseudonocardiaceae</taxon>
        <taxon>Saccharopolyspora</taxon>
    </lineage>
</organism>
<dbReference type="Proteomes" id="UP000584374">
    <property type="component" value="Unassembled WGS sequence"/>
</dbReference>
<keyword evidence="5 9" id="KW-0032">Aminotransferase</keyword>
<dbReference type="GO" id="GO:0008453">
    <property type="term" value="F:alanine-glyoxylate transaminase activity"/>
    <property type="evidence" value="ECO:0007669"/>
    <property type="project" value="UniProtKB-EC"/>
</dbReference>
<evidence type="ECO:0000256" key="3">
    <source>
        <dbReference type="ARBA" id="ARBA00011881"/>
    </source>
</evidence>
<evidence type="ECO:0000256" key="2">
    <source>
        <dbReference type="ARBA" id="ARBA00008954"/>
    </source>
</evidence>
<dbReference type="InterPro" id="IPR015424">
    <property type="entry name" value="PyrdxlP-dep_Trfase"/>
</dbReference>
<keyword evidence="10" id="KW-1185">Reference proteome</keyword>
<dbReference type="PANTHER" id="PTHR45688">
    <property type="match status" value="1"/>
</dbReference>
<dbReference type="EMBL" id="JACHIW010000002">
    <property type="protein sequence ID" value="MBB5158113.1"/>
    <property type="molecule type" value="Genomic_DNA"/>
</dbReference>
<dbReference type="SUPFAM" id="SSF53383">
    <property type="entry name" value="PLP-dependent transferases"/>
    <property type="match status" value="1"/>
</dbReference>
<dbReference type="PIRSF" id="PIRSF000521">
    <property type="entry name" value="Transaminase_4ab_Lys_Orn"/>
    <property type="match status" value="1"/>
</dbReference>
<dbReference type="EC" id="2.6.1.44" evidence="4"/>
<comment type="similarity">
    <text evidence="2 8">Belongs to the class-III pyridoxal-phosphate-dependent aminotransferase family.</text>
</comment>
<reference evidence="9 10" key="1">
    <citation type="submission" date="2020-08" db="EMBL/GenBank/DDBJ databases">
        <title>Sequencing the genomes of 1000 actinobacteria strains.</title>
        <authorList>
            <person name="Klenk H.-P."/>
        </authorList>
    </citation>
    <scope>NUCLEOTIDE SEQUENCE [LARGE SCALE GENOMIC DNA]</scope>
    <source>
        <strain evidence="9 10">DSM 45584</strain>
    </source>
</reference>
<dbReference type="InterPro" id="IPR015421">
    <property type="entry name" value="PyrdxlP-dep_Trfase_major"/>
</dbReference>
<comment type="caution">
    <text evidence="9">The sequence shown here is derived from an EMBL/GenBank/DDBJ whole genome shotgun (WGS) entry which is preliminary data.</text>
</comment>
<sequence>MPSTHTELTKRHRAVLPDWLALYYDEPIDIDRGAGRHVWDAEGNRYLDFFGGILTTITAHALPEVTAAVSAQAGKILHTSTLYLNRPMIELAERIAGLSGIEDPRVFFTTSGTEANDTALLLATGYRASNQVLALRNSYHGRSFSALAVTGNRSWSPTSLSPVQTAYVHGSRRRGTPLADLADEEFTAACVSDLEDVLGQLHGNVACMIAEPIQGVGGFATPPDGLFARFKEVLDRHGILWISDEVQTGWGRTGEHFWGWQAHDANGKPDIVTFAKGVGNGLSVGGVVARAEIMNSIGAQSLSTFGGSPVTAAGALANLDYLIGHDLPGNAARVGAVLRKQLDAALGRIPAVVDVRGKGLMIGVELAHADGTAAPEIAAEVLEESRRHGLLLGKGGLEGNVLRIAPPLSLTESEAREGGRILLAALEKAGQR</sequence>
<evidence type="ECO:0000256" key="8">
    <source>
        <dbReference type="RuleBase" id="RU003560"/>
    </source>
</evidence>
<accession>A0A840QJM2</accession>
<dbReference type="InterPro" id="IPR015422">
    <property type="entry name" value="PyrdxlP-dep_Trfase_small"/>
</dbReference>
<keyword evidence="7 8" id="KW-0663">Pyridoxal phosphate</keyword>
<keyword evidence="6 9" id="KW-0808">Transferase</keyword>
<gene>
    <name evidence="9" type="ORF">BJ970_005712</name>
</gene>
<evidence type="ECO:0000256" key="6">
    <source>
        <dbReference type="ARBA" id="ARBA00022679"/>
    </source>
</evidence>
<evidence type="ECO:0000256" key="1">
    <source>
        <dbReference type="ARBA" id="ARBA00001933"/>
    </source>
</evidence>
<dbReference type="AlphaFoldDB" id="A0A840QJM2"/>
<dbReference type="CDD" id="cd00610">
    <property type="entry name" value="OAT_like"/>
    <property type="match status" value="1"/>
</dbReference>
<evidence type="ECO:0000313" key="10">
    <source>
        <dbReference type="Proteomes" id="UP000584374"/>
    </source>
</evidence>